<proteinExistence type="inferred from homology"/>
<evidence type="ECO:0000256" key="6">
    <source>
        <dbReference type="ARBA" id="ARBA00022729"/>
    </source>
</evidence>
<dbReference type="PRINTS" id="PR00999">
    <property type="entry name" value="FUNGALYSIN"/>
</dbReference>
<feature type="binding site" evidence="12">
    <location>
        <position position="241"/>
    </location>
    <ligand>
        <name>Zn(2+)</name>
        <dbReference type="ChEBI" id="CHEBI:29105"/>
        <note>catalytic</note>
    </ligand>
</feature>
<dbReference type="Pfam" id="PF07504">
    <property type="entry name" value="FTP"/>
    <property type="match status" value="1"/>
</dbReference>
<keyword evidence="10 13" id="KW-0865">Zymogen</keyword>
<keyword evidence="8 12" id="KW-0862">Zinc</keyword>
<dbReference type="AlphaFoldDB" id="A0A5N5QUC2"/>
<evidence type="ECO:0000259" key="14">
    <source>
        <dbReference type="Pfam" id="PF07504"/>
    </source>
</evidence>
<dbReference type="PANTHER" id="PTHR33478">
    <property type="entry name" value="EXTRACELLULAR METALLOPROTEINASE MEP"/>
    <property type="match status" value="1"/>
</dbReference>
<evidence type="ECO:0000256" key="4">
    <source>
        <dbReference type="ARBA" id="ARBA00022670"/>
    </source>
</evidence>
<dbReference type="GO" id="GO:0005615">
    <property type="term" value="C:extracellular space"/>
    <property type="evidence" value="ECO:0007669"/>
    <property type="project" value="InterPro"/>
</dbReference>
<keyword evidence="6 13" id="KW-0732">Signal</keyword>
<evidence type="ECO:0000256" key="10">
    <source>
        <dbReference type="ARBA" id="ARBA00023145"/>
    </source>
</evidence>
<dbReference type="CDD" id="cd09596">
    <property type="entry name" value="M36"/>
    <property type="match status" value="1"/>
</dbReference>
<evidence type="ECO:0000313" key="16">
    <source>
        <dbReference type="Proteomes" id="UP000383932"/>
    </source>
</evidence>
<evidence type="ECO:0000313" key="15">
    <source>
        <dbReference type="EMBL" id="KAB5595171.1"/>
    </source>
</evidence>
<dbReference type="InterPro" id="IPR050371">
    <property type="entry name" value="Fungal_virulence_M36"/>
</dbReference>
<keyword evidence="3 13" id="KW-0964">Secreted</keyword>
<keyword evidence="9 13" id="KW-0482">Metalloprotease</keyword>
<accession>A0A5N5QUC2</accession>
<keyword evidence="5 12" id="KW-0479">Metal-binding</keyword>
<keyword evidence="4 13" id="KW-0645">Protease</keyword>
<evidence type="ECO:0000256" key="7">
    <source>
        <dbReference type="ARBA" id="ARBA00022801"/>
    </source>
</evidence>
<comment type="cofactor">
    <cofactor evidence="12">
        <name>Zn(2+)</name>
        <dbReference type="ChEBI" id="CHEBI:29105"/>
    </cofactor>
    <text evidence="12">Binds 1 zinc ion per subunit.</text>
</comment>
<dbReference type="SUPFAM" id="SSF55486">
    <property type="entry name" value="Metalloproteases ('zincins'), catalytic domain"/>
    <property type="match status" value="1"/>
</dbReference>
<dbReference type="GO" id="GO:0006508">
    <property type="term" value="P:proteolysis"/>
    <property type="evidence" value="ECO:0007669"/>
    <property type="project" value="UniProtKB-KW"/>
</dbReference>
<name>A0A5N5QUC2_9AGAM</name>
<dbReference type="GO" id="GO:0004222">
    <property type="term" value="F:metalloendopeptidase activity"/>
    <property type="evidence" value="ECO:0007669"/>
    <property type="project" value="InterPro"/>
</dbReference>
<dbReference type="InterPro" id="IPR001842">
    <property type="entry name" value="Peptidase_M36"/>
</dbReference>
<evidence type="ECO:0000256" key="9">
    <source>
        <dbReference type="ARBA" id="ARBA00023049"/>
    </source>
</evidence>
<feature type="binding site" evidence="12">
    <location>
        <position position="449"/>
    </location>
    <ligand>
        <name>Zn(2+)</name>
        <dbReference type="ChEBI" id="CHEBI:29105"/>
        <note>catalytic</note>
    </ligand>
</feature>
<feature type="binding site" evidence="12">
    <location>
        <position position="420"/>
    </location>
    <ligand>
        <name>Zn(2+)</name>
        <dbReference type="ChEBI" id="CHEBI:29105"/>
        <note>catalytic</note>
    </ligand>
</feature>
<keyword evidence="16" id="KW-1185">Reference proteome</keyword>
<dbReference type="Gene3D" id="1.10.390.10">
    <property type="entry name" value="Neutral Protease Domain 2"/>
    <property type="match status" value="1"/>
</dbReference>
<comment type="similarity">
    <text evidence="2 13">Belongs to the peptidase M36 family.</text>
</comment>
<sequence length="616" mass="65983">MAPLAKLAAVALMIVSGAVAAPWDVTSRHTTHRVRSVGRQKAQLQSYHPPSAFETYGIQGIDHPLTKRGIKDAGSAEAAKAFLESKLGVSADAISHKSGSNSDVAEHEYFRQQLNGIPVSNAVANVALKNNKVVSYGASFVKPKSVAPPTPTLTKDQAVAKAEAATGAKYNNWPTTLEVKINDLNQIDFSPPFIQYFAKDSDHVVLTHVIQVQNDESGEWYETFIDANTGDIVNVVSFVADASYRVIPFTSQDPTDGFTTVTDPYDSVSSPSGWHQYGTTTTTSTSGNNVIAYKSSTTGTTSQSSATNNYNYVLNSAASPSTSPNVDAARVNAFYVANMIHDVTYRYGFDETSYNFQQNNNGKGGSQNDRVQISVQDSSGTNNANFATPADGQPGQMRMFTWTYTSPNRDGALENDIVTHEYTHGISNRLTGGGTGRCLQTTEAGGMGEGWSDAFADWSEQESAADAVADFTLGSYVIDDAAGIRSYPYSTSKTTNPLTYGSLRTLNEVHDIGEVWALIWHELFAALINKLGFSASKNDPTGTAGNIVALHLFIDGLKLQPCNPTFISARDAIIQADANRYAGANKCALWAAFAKRGLGYGATTTKTDSTTVPSGC</sequence>
<evidence type="ECO:0000256" key="8">
    <source>
        <dbReference type="ARBA" id="ARBA00022833"/>
    </source>
</evidence>
<evidence type="ECO:0000256" key="5">
    <source>
        <dbReference type="ARBA" id="ARBA00022723"/>
    </source>
</evidence>
<dbReference type="EMBL" id="SSOP01000012">
    <property type="protein sequence ID" value="KAB5595171.1"/>
    <property type="molecule type" value="Genomic_DNA"/>
</dbReference>
<feature type="active site" evidence="11">
    <location>
        <position position="421"/>
    </location>
</feature>
<dbReference type="GO" id="GO:0008270">
    <property type="term" value="F:zinc ion binding"/>
    <property type="evidence" value="ECO:0007669"/>
    <property type="project" value="InterPro"/>
</dbReference>
<comment type="subcellular location">
    <subcellularLocation>
        <location evidence="1 13">Secreted</location>
    </subcellularLocation>
</comment>
<evidence type="ECO:0000256" key="1">
    <source>
        <dbReference type="ARBA" id="ARBA00004613"/>
    </source>
</evidence>
<dbReference type="Pfam" id="PF02128">
    <property type="entry name" value="Peptidase_M36"/>
    <property type="match status" value="1"/>
</dbReference>
<evidence type="ECO:0000256" key="3">
    <source>
        <dbReference type="ARBA" id="ARBA00022525"/>
    </source>
</evidence>
<feature type="binding site" evidence="12">
    <location>
        <position position="424"/>
    </location>
    <ligand>
        <name>Zn(2+)</name>
        <dbReference type="ChEBI" id="CHEBI:29105"/>
        <note>catalytic</note>
    </ligand>
</feature>
<reference evidence="15 16" key="1">
    <citation type="journal article" date="2019" name="Fungal Biol. Biotechnol.">
        <title>Draft genome sequence of fastidious pathogen Ceratobasidium theobromae, which causes vascular-streak dieback in Theobroma cacao.</title>
        <authorList>
            <person name="Ali S.S."/>
            <person name="Asman A."/>
            <person name="Shao J."/>
            <person name="Firmansyah A.P."/>
            <person name="Susilo A.W."/>
            <person name="Rosmana A."/>
            <person name="McMahon P."/>
            <person name="Junaid M."/>
            <person name="Guest D."/>
            <person name="Kheng T.Y."/>
            <person name="Meinhardt L.W."/>
            <person name="Bailey B.A."/>
        </authorList>
    </citation>
    <scope>NUCLEOTIDE SEQUENCE [LARGE SCALE GENOMIC DNA]</scope>
    <source>
        <strain evidence="15 16">CT2</strain>
    </source>
</reference>
<dbReference type="OrthoDB" id="3227768at2759"/>
<dbReference type="Proteomes" id="UP000383932">
    <property type="component" value="Unassembled WGS sequence"/>
</dbReference>
<evidence type="ECO:0000256" key="12">
    <source>
        <dbReference type="PIRSR" id="PIRSR601842-2"/>
    </source>
</evidence>
<organism evidence="15 16">
    <name type="scientific">Ceratobasidium theobromae</name>
    <dbReference type="NCBI Taxonomy" id="1582974"/>
    <lineage>
        <taxon>Eukaryota</taxon>
        <taxon>Fungi</taxon>
        <taxon>Dikarya</taxon>
        <taxon>Basidiomycota</taxon>
        <taxon>Agaricomycotina</taxon>
        <taxon>Agaricomycetes</taxon>
        <taxon>Cantharellales</taxon>
        <taxon>Ceratobasidiaceae</taxon>
        <taxon>Ceratobasidium</taxon>
    </lineage>
</organism>
<keyword evidence="7 13" id="KW-0378">Hydrolase</keyword>
<feature type="signal peptide" evidence="13">
    <location>
        <begin position="1"/>
        <end position="20"/>
    </location>
</feature>
<evidence type="ECO:0000256" key="13">
    <source>
        <dbReference type="RuleBase" id="RU364017"/>
    </source>
</evidence>
<gene>
    <name evidence="15" type="ORF">CTheo_1459</name>
</gene>
<feature type="chain" id="PRO_5024471818" description="Extracellular metalloproteinase" evidence="13">
    <location>
        <begin position="21"/>
        <end position="616"/>
    </location>
</feature>
<evidence type="ECO:0000256" key="2">
    <source>
        <dbReference type="ARBA" id="ARBA00006006"/>
    </source>
</evidence>
<feature type="domain" description="FTP" evidence="14">
    <location>
        <begin position="107"/>
        <end position="140"/>
    </location>
</feature>
<dbReference type="PANTHER" id="PTHR33478:SF1">
    <property type="entry name" value="EXTRACELLULAR METALLOPROTEINASE MEP"/>
    <property type="match status" value="1"/>
</dbReference>
<dbReference type="EC" id="3.4.24.-" evidence="13"/>
<evidence type="ECO:0000256" key="11">
    <source>
        <dbReference type="PIRSR" id="PIRSR601842-1"/>
    </source>
</evidence>
<dbReference type="Gene3D" id="3.10.170.10">
    <property type="match status" value="1"/>
</dbReference>
<comment type="caution">
    <text evidence="15">The sequence shown here is derived from an EMBL/GenBank/DDBJ whole genome shotgun (WGS) entry which is preliminary data.</text>
</comment>
<dbReference type="InterPro" id="IPR027268">
    <property type="entry name" value="Peptidase_M4/M1_CTD_sf"/>
</dbReference>
<protein>
    <recommendedName>
        <fullName evidence="13">Extracellular metalloproteinase</fullName>
        <ecNumber evidence="13">3.4.24.-</ecNumber>
    </recommendedName>
    <alternativeName>
        <fullName evidence="13">Fungalysin</fullName>
    </alternativeName>
</protein>
<dbReference type="InterPro" id="IPR011096">
    <property type="entry name" value="FTP_domain"/>
</dbReference>